<keyword evidence="4 6" id="KW-1133">Transmembrane helix</keyword>
<dbReference type="AlphaFoldDB" id="I0WBX0"/>
<organism evidence="7 8">
    <name type="scientific">Imtechella halotolerans K1</name>
    <dbReference type="NCBI Taxonomy" id="946077"/>
    <lineage>
        <taxon>Bacteria</taxon>
        <taxon>Pseudomonadati</taxon>
        <taxon>Bacteroidota</taxon>
        <taxon>Flavobacteriia</taxon>
        <taxon>Flavobacteriales</taxon>
        <taxon>Flavobacteriaceae</taxon>
        <taxon>Imtechella</taxon>
    </lineage>
</organism>
<sequence length="92" mass="10437">MVTTFSNIILIILKMRNQTTISYLILLVLTTLTAIIASNKVLIVAVILTAIVKFWLVAFQFMELKKAHTFWKFSILLFGTLMGLSILILFTT</sequence>
<proteinExistence type="predicted"/>
<accession>I0WBX0</accession>
<dbReference type="GO" id="GO:0005886">
    <property type="term" value="C:plasma membrane"/>
    <property type="evidence" value="ECO:0007669"/>
    <property type="project" value="UniProtKB-SubCell"/>
</dbReference>
<dbReference type="STRING" id="946077.W5A_09985"/>
<dbReference type="OrthoDB" id="681046at2"/>
<keyword evidence="3 6" id="KW-0812">Transmembrane</keyword>
<dbReference type="eggNOG" id="ENOG5033A86">
    <property type="taxonomic scope" value="Bacteria"/>
</dbReference>
<evidence type="ECO:0000256" key="1">
    <source>
        <dbReference type="ARBA" id="ARBA00004651"/>
    </source>
</evidence>
<comment type="subcellular location">
    <subcellularLocation>
        <location evidence="1">Cell membrane</location>
        <topology evidence="1">Multi-pass membrane protein</topology>
    </subcellularLocation>
</comment>
<keyword evidence="8" id="KW-1185">Reference proteome</keyword>
<reference evidence="7 8" key="1">
    <citation type="journal article" date="2012" name="J. Bacteriol.">
        <title>Genome Sequence of the Halotolerant Bacterium Imtechella halotolerans K1T.</title>
        <authorList>
            <person name="Kumar S."/>
            <person name="Vikram S."/>
            <person name="Subramanian S."/>
            <person name="Raghava G.P."/>
            <person name="Pinnaka A.K."/>
        </authorList>
    </citation>
    <scope>NUCLEOTIDE SEQUENCE [LARGE SCALE GENOMIC DNA]</scope>
    <source>
        <strain evidence="7 8">K1</strain>
    </source>
</reference>
<dbReference type="Proteomes" id="UP000005938">
    <property type="component" value="Unassembled WGS sequence"/>
</dbReference>
<evidence type="ECO:0000256" key="3">
    <source>
        <dbReference type="ARBA" id="ARBA00022692"/>
    </source>
</evidence>
<feature type="transmembrane region" description="Helical" evidence="6">
    <location>
        <begin position="43"/>
        <end position="61"/>
    </location>
</feature>
<evidence type="ECO:0000256" key="4">
    <source>
        <dbReference type="ARBA" id="ARBA00022989"/>
    </source>
</evidence>
<gene>
    <name evidence="7" type="ORF">W5A_09985</name>
</gene>
<evidence type="ECO:0000256" key="5">
    <source>
        <dbReference type="ARBA" id="ARBA00023136"/>
    </source>
</evidence>
<protein>
    <recommendedName>
        <fullName evidence="9">Cytochrome c oxidase subunit IV</fullName>
    </recommendedName>
</protein>
<comment type="caution">
    <text evidence="7">The sequence shown here is derived from an EMBL/GenBank/DDBJ whole genome shotgun (WGS) entry which is preliminary data.</text>
</comment>
<keyword evidence="2" id="KW-1003">Cell membrane</keyword>
<feature type="transmembrane region" description="Helical" evidence="6">
    <location>
        <begin position="20"/>
        <end position="37"/>
    </location>
</feature>
<evidence type="ECO:0000313" key="7">
    <source>
        <dbReference type="EMBL" id="EID73886.1"/>
    </source>
</evidence>
<evidence type="ECO:0000313" key="8">
    <source>
        <dbReference type="Proteomes" id="UP000005938"/>
    </source>
</evidence>
<dbReference type="Pfam" id="PF03626">
    <property type="entry name" value="COX4_pro"/>
    <property type="match status" value="1"/>
</dbReference>
<evidence type="ECO:0000256" key="2">
    <source>
        <dbReference type="ARBA" id="ARBA00022475"/>
    </source>
</evidence>
<dbReference type="EMBL" id="AJJU01000017">
    <property type="protein sequence ID" value="EID73886.1"/>
    <property type="molecule type" value="Genomic_DNA"/>
</dbReference>
<evidence type="ECO:0000256" key="6">
    <source>
        <dbReference type="SAM" id="Phobius"/>
    </source>
</evidence>
<dbReference type="InterPro" id="IPR005171">
    <property type="entry name" value="Cyt_c_oxidase_su4_prok"/>
</dbReference>
<keyword evidence="5 6" id="KW-0472">Membrane</keyword>
<name>I0WBX0_9FLAO</name>
<feature type="transmembrane region" description="Helical" evidence="6">
    <location>
        <begin position="73"/>
        <end position="91"/>
    </location>
</feature>
<evidence type="ECO:0008006" key="9">
    <source>
        <dbReference type="Google" id="ProtNLM"/>
    </source>
</evidence>